<evidence type="ECO:0008006" key="14">
    <source>
        <dbReference type="Google" id="ProtNLM"/>
    </source>
</evidence>
<dbReference type="Gene3D" id="1.50.40.10">
    <property type="entry name" value="Mitochondrial carrier domain"/>
    <property type="match status" value="1"/>
</dbReference>
<dbReference type="PROSITE" id="PS50920">
    <property type="entry name" value="SOLCAR"/>
    <property type="match status" value="3"/>
</dbReference>
<reference evidence="12" key="1">
    <citation type="submission" date="2025-08" db="UniProtKB">
        <authorList>
            <consortium name="Ensembl"/>
        </authorList>
    </citation>
    <scope>IDENTIFICATION</scope>
</reference>
<evidence type="ECO:0000256" key="9">
    <source>
        <dbReference type="PROSITE-ProRule" id="PRU00282"/>
    </source>
</evidence>
<evidence type="ECO:0000256" key="11">
    <source>
        <dbReference type="SAM" id="Phobius"/>
    </source>
</evidence>
<organism evidence="12 13">
    <name type="scientific">Eptatretus burgeri</name>
    <name type="common">Inshore hagfish</name>
    <dbReference type="NCBI Taxonomy" id="7764"/>
    <lineage>
        <taxon>Eukaryota</taxon>
        <taxon>Metazoa</taxon>
        <taxon>Chordata</taxon>
        <taxon>Craniata</taxon>
        <taxon>Vertebrata</taxon>
        <taxon>Cyclostomata</taxon>
        <taxon>Myxini</taxon>
        <taxon>Myxiniformes</taxon>
        <taxon>Myxinidae</taxon>
        <taxon>Eptatretinae</taxon>
        <taxon>Eptatretus</taxon>
    </lineage>
</organism>
<dbReference type="InterPro" id="IPR050567">
    <property type="entry name" value="Mitochondrial_Carrier"/>
</dbReference>
<feature type="repeat" description="Solcar" evidence="9">
    <location>
        <begin position="1"/>
        <end position="62"/>
    </location>
</feature>
<dbReference type="OMA" id="YSRRMMM"/>
<feature type="transmembrane region" description="Helical" evidence="11">
    <location>
        <begin position="171"/>
        <end position="191"/>
    </location>
</feature>
<evidence type="ECO:0000256" key="4">
    <source>
        <dbReference type="ARBA" id="ARBA00022692"/>
    </source>
</evidence>
<evidence type="ECO:0000256" key="10">
    <source>
        <dbReference type="RuleBase" id="RU000488"/>
    </source>
</evidence>
<dbReference type="GO" id="GO:0031966">
    <property type="term" value="C:mitochondrial membrane"/>
    <property type="evidence" value="ECO:0007669"/>
    <property type="project" value="UniProtKB-SubCell"/>
</dbReference>
<dbReference type="GO" id="GO:1990575">
    <property type="term" value="P:mitochondrial L-ornithine transmembrane transport"/>
    <property type="evidence" value="ECO:0007669"/>
    <property type="project" value="TreeGrafter"/>
</dbReference>
<feature type="repeat" description="Solcar" evidence="9">
    <location>
        <begin position="75"/>
        <end position="166"/>
    </location>
</feature>
<evidence type="ECO:0000256" key="2">
    <source>
        <dbReference type="ARBA" id="ARBA00006375"/>
    </source>
</evidence>
<evidence type="ECO:0000256" key="8">
    <source>
        <dbReference type="ARBA" id="ARBA00023136"/>
    </source>
</evidence>
<dbReference type="SUPFAM" id="SSF103506">
    <property type="entry name" value="Mitochondrial carrier"/>
    <property type="match status" value="1"/>
</dbReference>
<protein>
    <recommendedName>
        <fullName evidence="14">Mitochondrial ornithine transporter 1</fullName>
    </recommendedName>
</protein>
<proteinExistence type="inferred from homology"/>
<dbReference type="Pfam" id="PF00153">
    <property type="entry name" value="Mito_carr"/>
    <property type="match status" value="3"/>
</dbReference>
<feature type="repeat" description="Solcar" evidence="9">
    <location>
        <begin position="168"/>
        <end position="246"/>
    </location>
</feature>
<accession>A0A8C4R8S6</accession>
<keyword evidence="13" id="KW-1185">Reference proteome</keyword>
<sequence>MESNPVKMQTYPQLYRGARHCLRTVYQQEGMIGLYNGTWPALVANVSEMAVLFACYGFCRNVVRFITGASECVPLSNVQDAMAGSLAAFFGSFVLTPTELVKCRLQAQHEMRTEGRHSPHKAWAVVQAVLREAGFRGLFTGLTSTIAREMPGYFFYFAGYQWTRSMLTTPLSVVTAGGVGGIVFWLAVYPIDSVKSRINQYVRQARTIKPFINGWKVLYAGLTPTLIRAFPSNGVLFWAFEMTRHFLNTNLQH</sequence>
<evidence type="ECO:0000256" key="3">
    <source>
        <dbReference type="ARBA" id="ARBA00022448"/>
    </source>
</evidence>
<dbReference type="InterPro" id="IPR023395">
    <property type="entry name" value="MCP_dom_sf"/>
</dbReference>
<dbReference type="GO" id="GO:0000064">
    <property type="term" value="F:L-ornithine transmembrane transporter activity"/>
    <property type="evidence" value="ECO:0007669"/>
    <property type="project" value="TreeGrafter"/>
</dbReference>
<dbReference type="InterPro" id="IPR018108">
    <property type="entry name" value="MCP_transmembrane"/>
</dbReference>
<evidence type="ECO:0000313" key="13">
    <source>
        <dbReference type="Proteomes" id="UP000694388"/>
    </source>
</evidence>
<evidence type="ECO:0000256" key="6">
    <source>
        <dbReference type="ARBA" id="ARBA00022989"/>
    </source>
</evidence>
<keyword evidence="3 10" id="KW-0813">Transport</keyword>
<dbReference type="AlphaFoldDB" id="A0A8C4R8S6"/>
<reference evidence="12" key="2">
    <citation type="submission" date="2025-09" db="UniProtKB">
        <authorList>
            <consortium name="Ensembl"/>
        </authorList>
    </citation>
    <scope>IDENTIFICATION</scope>
</reference>
<evidence type="ECO:0000256" key="7">
    <source>
        <dbReference type="ARBA" id="ARBA00023128"/>
    </source>
</evidence>
<evidence type="ECO:0000313" key="12">
    <source>
        <dbReference type="Ensembl" id="ENSEBUP00000025883.1"/>
    </source>
</evidence>
<dbReference type="PANTHER" id="PTHR45624">
    <property type="entry name" value="MITOCHONDRIAL BASIC AMINO ACIDS TRANSPORTER-RELATED"/>
    <property type="match status" value="1"/>
</dbReference>
<keyword evidence="6 11" id="KW-1133">Transmembrane helix</keyword>
<keyword evidence="5" id="KW-0677">Repeat</keyword>
<keyword evidence="8 9" id="KW-0472">Membrane</keyword>
<keyword evidence="4 9" id="KW-0812">Transmembrane</keyword>
<name>A0A8C4R8S6_EPTBU</name>
<comment type="similarity">
    <text evidence="2 10">Belongs to the mitochondrial carrier (TC 2.A.29) family.</text>
</comment>
<dbReference type="GeneTree" id="ENSGT00940000167446"/>
<evidence type="ECO:0000256" key="1">
    <source>
        <dbReference type="ARBA" id="ARBA00004225"/>
    </source>
</evidence>
<evidence type="ECO:0000256" key="5">
    <source>
        <dbReference type="ARBA" id="ARBA00022737"/>
    </source>
</evidence>
<dbReference type="PANTHER" id="PTHR45624:SF12">
    <property type="entry name" value="MITOCHONDRIAL ORNITHINE TRANSPORTER 1"/>
    <property type="match status" value="1"/>
</dbReference>
<dbReference type="Proteomes" id="UP000694388">
    <property type="component" value="Unplaced"/>
</dbReference>
<comment type="subcellular location">
    <subcellularLocation>
        <location evidence="1">Mitochondrion membrane</location>
        <topology evidence="1">Multi-pass membrane protein</topology>
    </subcellularLocation>
</comment>
<keyword evidence="7" id="KW-0496">Mitochondrion</keyword>
<dbReference type="Ensembl" id="ENSEBUT00000026459.1">
    <property type="protein sequence ID" value="ENSEBUP00000025883.1"/>
    <property type="gene ID" value="ENSEBUG00000015950.1"/>
</dbReference>